<accession>A0A5D2GZA8</accession>
<evidence type="ECO:0000313" key="4">
    <source>
        <dbReference type="EMBL" id="TYH23242.1"/>
    </source>
</evidence>
<dbReference type="FunFam" id="1.25.40.570:FF:000007">
    <property type="entry name" value="26S proteasome non-ATPase regulatory subunit 11"/>
    <property type="match status" value="1"/>
</dbReference>
<dbReference type="InterPro" id="IPR050871">
    <property type="entry name" value="26S_Proteasome/COP9_Components"/>
</dbReference>
<dbReference type="InterPro" id="IPR036390">
    <property type="entry name" value="WH_DNA-bd_sf"/>
</dbReference>
<dbReference type="Pfam" id="PF18503">
    <property type="entry name" value="RPN6_C_helix"/>
    <property type="match status" value="1"/>
</dbReference>
<dbReference type="PROSITE" id="PS50250">
    <property type="entry name" value="PCI"/>
    <property type="match status" value="1"/>
</dbReference>
<sequence length="284" mass="31669">MENKEYPEALNLLSGLIKEVRRLDDTLLLVDINLLESKLHFSLRNLPKAKASLTAARTAANAIYVPPAQQGNIDLQSGILHAEEKDYKTAYSYFFEAFEAFNALEDPRAVFSLKYMLCKIMVSQADDVAGIISSKAGLQYVGPELDAMKAVADAHSKRSLKLFEIALRDFQAQLEEDPIVHRHLSSLYDTLLEQNLCRLIEPFSRVEIAHIAELIELPVDHVEKKLSQMILDKKFAGTLDQGAGCLVIFDDPKADAIYPATLETISNIGKVVDSLYVRSAKIMT</sequence>
<dbReference type="Gene3D" id="1.25.40.570">
    <property type="match status" value="1"/>
</dbReference>
<protein>
    <recommendedName>
        <fullName evidence="3">PCI domain-containing protein</fullName>
    </recommendedName>
</protein>
<dbReference type="InterPro" id="IPR000717">
    <property type="entry name" value="PCI_dom"/>
</dbReference>
<evidence type="ECO:0000313" key="5">
    <source>
        <dbReference type="Proteomes" id="UP000323506"/>
    </source>
</evidence>
<proteinExistence type="inferred from homology"/>
<dbReference type="InterPro" id="IPR011990">
    <property type="entry name" value="TPR-like_helical_dom_sf"/>
</dbReference>
<organism evidence="4 5">
    <name type="scientific">Gossypium darwinii</name>
    <name type="common">Darwin's cotton</name>
    <name type="synonym">Gossypium barbadense var. darwinii</name>
    <dbReference type="NCBI Taxonomy" id="34276"/>
    <lineage>
        <taxon>Eukaryota</taxon>
        <taxon>Viridiplantae</taxon>
        <taxon>Streptophyta</taxon>
        <taxon>Embryophyta</taxon>
        <taxon>Tracheophyta</taxon>
        <taxon>Spermatophyta</taxon>
        <taxon>Magnoliopsida</taxon>
        <taxon>eudicotyledons</taxon>
        <taxon>Gunneridae</taxon>
        <taxon>Pentapetalae</taxon>
        <taxon>rosids</taxon>
        <taxon>malvids</taxon>
        <taxon>Malvales</taxon>
        <taxon>Malvaceae</taxon>
        <taxon>Malvoideae</taxon>
        <taxon>Gossypium</taxon>
    </lineage>
</organism>
<dbReference type="GO" id="GO:0000502">
    <property type="term" value="C:proteasome complex"/>
    <property type="evidence" value="ECO:0007669"/>
    <property type="project" value="UniProtKB-KW"/>
</dbReference>
<evidence type="ECO:0000256" key="1">
    <source>
        <dbReference type="ARBA" id="ARBA00007454"/>
    </source>
</evidence>
<feature type="domain" description="PCI" evidence="3">
    <location>
        <begin position="86"/>
        <end position="253"/>
    </location>
</feature>
<dbReference type="InterPro" id="IPR040780">
    <property type="entry name" value="Rpn6_C_helix"/>
</dbReference>
<dbReference type="SUPFAM" id="SSF46785">
    <property type="entry name" value="Winged helix' DNA-binding domain"/>
    <property type="match status" value="1"/>
</dbReference>
<reference evidence="4 5" key="1">
    <citation type="submission" date="2019-06" db="EMBL/GenBank/DDBJ databases">
        <title>WGS assembly of Gossypium darwinii.</title>
        <authorList>
            <person name="Chen Z.J."/>
            <person name="Sreedasyam A."/>
            <person name="Ando A."/>
            <person name="Song Q."/>
            <person name="De L."/>
            <person name="Hulse-Kemp A."/>
            <person name="Ding M."/>
            <person name="Ye W."/>
            <person name="Kirkbride R."/>
            <person name="Jenkins J."/>
            <person name="Plott C."/>
            <person name="Lovell J."/>
            <person name="Lin Y.-M."/>
            <person name="Vaughn R."/>
            <person name="Liu B."/>
            <person name="Li W."/>
            <person name="Simpson S."/>
            <person name="Scheffler B."/>
            <person name="Saski C."/>
            <person name="Grover C."/>
            <person name="Hu G."/>
            <person name="Conover J."/>
            <person name="Carlson J."/>
            <person name="Shu S."/>
            <person name="Boston L."/>
            <person name="Williams M."/>
            <person name="Peterson D."/>
            <person name="Mcgee K."/>
            <person name="Jones D."/>
            <person name="Wendel J."/>
            <person name="Stelly D."/>
            <person name="Grimwood J."/>
            <person name="Schmutz J."/>
        </authorList>
    </citation>
    <scope>NUCLEOTIDE SEQUENCE [LARGE SCALE GENOMIC DNA]</scope>
    <source>
        <strain evidence="4">1808015.09</strain>
    </source>
</reference>
<evidence type="ECO:0000256" key="2">
    <source>
        <dbReference type="ARBA" id="ARBA00022942"/>
    </source>
</evidence>
<keyword evidence="2" id="KW-0647">Proteasome</keyword>
<dbReference type="SMART" id="SM00753">
    <property type="entry name" value="PAM"/>
    <property type="match status" value="1"/>
</dbReference>
<dbReference type="AlphaFoldDB" id="A0A5D2GZA8"/>
<keyword evidence="5" id="KW-1185">Reference proteome</keyword>
<dbReference type="Pfam" id="PF01399">
    <property type="entry name" value="PCI"/>
    <property type="match status" value="1"/>
</dbReference>
<dbReference type="SMART" id="SM00088">
    <property type="entry name" value="PINT"/>
    <property type="match status" value="1"/>
</dbReference>
<comment type="similarity">
    <text evidence="1">Belongs to the proteasome subunit S9 family.</text>
</comment>
<dbReference type="PANTHER" id="PTHR10678">
    <property type="entry name" value="26S PROTEASOME NON-ATPASE REGULATORY SUBUNIT 11/COP9 SIGNALOSOME COMPLEX SUBUNIT 2"/>
    <property type="match status" value="1"/>
</dbReference>
<name>A0A5D2GZA8_GOSDA</name>
<dbReference type="GO" id="GO:0030163">
    <property type="term" value="P:protein catabolic process"/>
    <property type="evidence" value="ECO:0007669"/>
    <property type="project" value="UniProtKB-ARBA"/>
</dbReference>
<gene>
    <name evidence="4" type="ORF">ES288_A04G193900v1</name>
</gene>
<dbReference type="Proteomes" id="UP000323506">
    <property type="component" value="Chromosome A04"/>
</dbReference>
<evidence type="ECO:0000259" key="3">
    <source>
        <dbReference type="PROSITE" id="PS50250"/>
    </source>
</evidence>
<dbReference type="SUPFAM" id="SSF48452">
    <property type="entry name" value="TPR-like"/>
    <property type="match status" value="1"/>
</dbReference>
<dbReference type="EMBL" id="CM017691">
    <property type="protein sequence ID" value="TYH23242.1"/>
    <property type="molecule type" value="Genomic_DNA"/>
</dbReference>